<dbReference type="CDD" id="cd06171">
    <property type="entry name" value="Sigma70_r4"/>
    <property type="match status" value="1"/>
</dbReference>
<keyword evidence="4" id="KW-0804">Transcription</keyword>
<dbReference type="GO" id="GO:0016987">
    <property type="term" value="F:sigma factor activity"/>
    <property type="evidence" value="ECO:0007669"/>
    <property type="project" value="UniProtKB-KW"/>
</dbReference>
<dbReference type="Pfam" id="PF04542">
    <property type="entry name" value="Sigma70_r2"/>
    <property type="match status" value="1"/>
</dbReference>
<dbReference type="PANTHER" id="PTHR30603">
    <property type="entry name" value="RNA POLYMERASE SIGMA FACTOR RPO"/>
    <property type="match status" value="1"/>
</dbReference>
<gene>
    <name evidence="6" type="ORF">J0J70_08600</name>
</gene>
<dbReference type="Proteomes" id="UP001058072">
    <property type="component" value="Chromosome"/>
</dbReference>
<dbReference type="PANTHER" id="PTHR30603:SF47">
    <property type="entry name" value="RNA POLYMERASE SIGMA FACTOR SIGD, CHLOROPLASTIC"/>
    <property type="match status" value="1"/>
</dbReference>
<name>A0A9Q9CIP6_9FIRM</name>
<evidence type="ECO:0000313" key="6">
    <source>
        <dbReference type="EMBL" id="UUF07681.1"/>
    </source>
</evidence>
<dbReference type="SUPFAM" id="SSF88946">
    <property type="entry name" value="Sigma2 domain of RNA polymerase sigma factors"/>
    <property type="match status" value="1"/>
</dbReference>
<dbReference type="InterPro" id="IPR007627">
    <property type="entry name" value="RNA_pol_sigma70_r2"/>
</dbReference>
<dbReference type="Pfam" id="PF04545">
    <property type="entry name" value="Sigma70_r4"/>
    <property type="match status" value="1"/>
</dbReference>
<dbReference type="InterPro" id="IPR014284">
    <property type="entry name" value="RNA_pol_sigma-70_dom"/>
</dbReference>
<sequence>MNIEFILERINSHLDNHKHISEKVLKDLFDFLGEEEYQKVKTILYDQNICLVEEEKTITTLSKESTDSIINENSISESRILEIVSPYLNNKNEILETDFNRIFKKFSLTQQYQITDILLENNIFIEYDDEDEILFDDKEVKKSKNNCGREHYINITEYEHPIEIINGDLNDLKSVNNEQLCLLFQQGHDLALHLLIQNNKRLVYKRVKKYEKIYNHKLDLDDLYSYGNEGLIEAAKRYEFNKDAKFTTFAIWWIDQKIRRAIIDYGYTVRFPVHRFEELNKLMKLQKVYNFENEKDLIEKAQEEIGFSYEKISELLKMKEWCLSISSLNTFIGEDQGTELIEMLEDHSRLDTETRVTQQLLIKELYNVLGTLTDKERRIIKLRFGLDGNNPQTLEEIGYQFSVTRERIRQIEAKALRKLRHPSRANRLIDFIEV</sequence>
<dbReference type="InterPro" id="IPR000943">
    <property type="entry name" value="RNA_pol_sigma70"/>
</dbReference>
<evidence type="ECO:0000313" key="7">
    <source>
        <dbReference type="Proteomes" id="UP001058072"/>
    </source>
</evidence>
<dbReference type="EMBL" id="CP071250">
    <property type="protein sequence ID" value="UUF07681.1"/>
    <property type="molecule type" value="Genomic_DNA"/>
</dbReference>
<feature type="domain" description="RNA polymerase sigma-70" evidence="5">
    <location>
        <begin position="393"/>
        <end position="419"/>
    </location>
</feature>
<dbReference type="PRINTS" id="PR00046">
    <property type="entry name" value="SIGMA70FCT"/>
</dbReference>
<dbReference type="GO" id="GO:0003677">
    <property type="term" value="F:DNA binding"/>
    <property type="evidence" value="ECO:0007669"/>
    <property type="project" value="UniProtKB-KW"/>
</dbReference>
<evidence type="ECO:0000256" key="1">
    <source>
        <dbReference type="ARBA" id="ARBA00023015"/>
    </source>
</evidence>
<dbReference type="AlphaFoldDB" id="A0A9Q9CIP6"/>
<dbReference type="RefSeq" id="WP_212724234.1">
    <property type="nucleotide sequence ID" value="NZ_CP071250.1"/>
</dbReference>
<proteinExistence type="predicted"/>
<accession>A0A9Q9CIP6</accession>
<keyword evidence="3" id="KW-0238">DNA-binding</keyword>
<dbReference type="InterPro" id="IPR007630">
    <property type="entry name" value="RNA_pol_sigma70_r4"/>
</dbReference>
<evidence type="ECO:0000256" key="3">
    <source>
        <dbReference type="ARBA" id="ARBA00023125"/>
    </source>
</evidence>
<keyword evidence="2" id="KW-0731">Sigma factor</keyword>
<reference evidence="6" key="1">
    <citation type="submission" date="2021-03" db="EMBL/GenBank/DDBJ databases">
        <title>Comparative Genomics and Metabolomics in the genus Turicibacter.</title>
        <authorList>
            <person name="Maki J."/>
            <person name="Looft T."/>
        </authorList>
    </citation>
    <scope>NUCLEOTIDE SEQUENCE</scope>
    <source>
        <strain evidence="6">ISU324</strain>
    </source>
</reference>
<organism evidence="6 7">
    <name type="scientific">Turicibacter bilis</name>
    <dbReference type="NCBI Taxonomy" id="2735723"/>
    <lineage>
        <taxon>Bacteria</taxon>
        <taxon>Bacillati</taxon>
        <taxon>Bacillota</taxon>
        <taxon>Erysipelotrichia</taxon>
        <taxon>Erysipelotrichales</taxon>
        <taxon>Turicibacteraceae</taxon>
        <taxon>Turicibacter</taxon>
    </lineage>
</organism>
<dbReference type="InterPro" id="IPR050239">
    <property type="entry name" value="Sigma-70_RNA_pol_init_factors"/>
</dbReference>
<evidence type="ECO:0000256" key="4">
    <source>
        <dbReference type="ARBA" id="ARBA00023163"/>
    </source>
</evidence>
<dbReference type="InterPro" id="IPR013325">
    <property type="entry name" value="RNA_pol_sigma_r2"/>
</dbReference>
<dbReference type="PROSITE" id="PS00716">
    <property type="entry name" value="SIGMA70_2"/>
    <property type="match status" value="1"/>
</dbReference>
<evidence type="ECO:0000259" key="5">
    <source>
        <dbReference type="PROSITE" id="PS00716"/>
    </source>
</evidence>
<keyword evidence="1" id="KW-0805">Transcription regulation</keyword>
<evidence type="ECO:0000256" key="2">
    <source>
        <dbReference type="ARBA" id="ARBA00023082"/>
    </source>
</evidence>
<dbReference type="InterPro" id="IPR013324">
    <property type="entry name" value="RNA_pol_sigma_r3/r4-like"/>
</dbReference>
<dbReference type="SUPFAM" id="SSF88659">
    <property type="entry name" value="Sigma3 and sigma4 domains of RNA polymerase sigma factors"/>
    <property type="match status" value="1"/>
</dbReference>
<dbReference type="InterPro" id="IPR036388">
    <property type="entry name" value="WH-like_DNA-bd_sf"/>
</dbReference>
<dbReference type="Gene3D" id="1.10.10.10">
    <property type="entry name" value="Winged helix-like DNA-binding domain superfamily/Winged helix DNA-binding domain"/>
    <property type="match status" value="2"/>
</dbReference>
<dbReference type="GO" id="GO:0006352">
    <property type="term" value="P:DNA-templated transcription initiation"/>
    <property type="evidence" value="ECO:0007669"/>
    <property type="project" value="InterPro"/>
</dbReference>
<dbReference type="NCBIfam" id="TIGR02937">
    <property type="entry name" value="sigma70-ECF"/>
    <property type="match status" value="1"/>
</dbReference>
<dbReference type="Gene3D" id="1.10.601.10">
    <property type="entry name" value="RNA Polymerase Primary Sigma Factor"/>
    <property type="match status" value="1"/>
</dbReference>
<protein>
    <submittedName>
        <fullName evidence="6">Sigma-70 family RNA polymerase sigma factor</fullName>
    </submittedName>
</protein>